<feature type="transmembrane region" description="Helical" evidence="3">
    <location>
        <begin position="420"/>
        <end position="438"/>
    </location>
</feature>
<feature type="transmembrane region" description="Helical" evidence="3">
    <location>
        <begin position="210"/>
        <end position="233"/>
    </location>
</feature>
<dbReference type="GO" id="GO:0022857">
    <property type="term" value="F:transmembrane transporter activity"/>
    <property type="evidence" value="ECO:0007669"/>
    <property type="project" value="InterPro"/>
</dbReference>
<keyword evidence="3" id="KW-0812">Transmembrane</keyword>
<comment type="subcellular location">
    <subcellularLocation>
        <location evidence="1">Membrane</location>
        <topology evidence="1">Multi-pass membrane protein</topology>
    </subcellularLocation>
</comment>
<dbReference type="GeneID" id="19203736"/>
<dbReference type="EMBL" id="JH711584">
    <property type="protein sequence ID" value="EIW76994.1"/>
    <property type="molecule type" value="Genomic_DNA"/>
</dbReference>
<dbReference type="KEGG" id="cput:CONPUDRAFT_157268"/>
<dbReference type="InterPro" id="IPR036259">
    <property type="entry name" value="MFS_trans_sf"/>
</dbReference>
<dbReference type="RefSeq" id="XP_007772456.1">
    <property type="nucleotide sequence ID" value="XM_007774266.1"/>
</dbReference>
<reference evidence="5" key="1">
    <citation type="journal article" date="2012" name="Science">
        <title>The Paleozoic origin of enzymatic lignin decomposition reconstructed from 31 fungal genomes.</title>
        <authorList>
            <person name="Floudas D."/>
            <person name="Binder M."/>
            <person name="Riley R."/>
            <person name="Barry K."/>
            <person name="Blanchette R.A."/>
            <person name="Henrissat B."/>
            <person name="Martinez A.T."/>
            <person name="Otillar R."/>
            <person name="Spatafora J.W."/>
            <person name="Yadav J.S."/>
            <person name="Aerts A."/>
            <person name="Benoit I."/>
            <person name="Boyd A."/>
            <person name="Carlson A."/>
            <person name="Copeland A."/>
            <person name="Coutinho P.M."/>
            <person name="de Vries R.P."/>
            <person name="Ferreira P."/>
            <person name="Findley K."/>
            <person name="Foster B."/>
            <person name="Gaskell J."/>
            <person name="Glotzer D."/>
            <person name="Gorecki P."/>
            <person name="Heitman J."/>
            <person name="Hesse C."/>
            <person name="Hori C."/>
            <person name="Igarashi K."/>
            <person name="Jurgens J.A."/>
            <person name="Kallen N."/>
            <person name="Kersten P."/>
            <person name="Kohler A."/>
            <person name="Kuees U."/>
            <person name="Kumar T.K.A."/>
            <person name="Kuo A."/>
            <person name="LaButti K."/>
            <person name="Larrondo L.F."/>
            <person name="Lindquist E."/>
            <person name="Ling A."/>
            <person name="Lombard V."/>
            <person name="Lucas S."/>
            <person name="Lundell T."/>
            <person name="Martin R."/>
            <person name="McLaughlin D.J."/>
            <person name="Morgenstern I."/>
            <person name="Morin E."/>
            <person name="Murat C."/>
            <person name="Nagy L.G."/>
            <person name="Nolan M."/>
            <person name="Ohm R.A."/>
            <person name="Patyshakuliyeva A."/>
            <person name="Rokas A."/>
            <person name="Ruiz-Duenas F.J."/>
            <person name="Sabat G."/>
            <person name="Salamov A."/>
            <person name="Samejima M."/>
            <person name="Schmutz J."/>
            <person name="Slot J.C."/>
            <person name="St John F."/>
            <person name="Stenlid J."/>
            <person name="Sun H."/>
            <person name="Sun S."/>
            <person name="Syed K."/>
            <person name="Tsang A."/>
            <person name="Wiebenga A."/>
            <person name="Young D."/>
            <person name="Pisabarro A."/>
            <person name="Eastwood D.C."/>
            <person name="Martin F."/>
            <person name="Cullen D."/>
            <person name="Grigoriev I.V."/>
            <person name="Hibbett D.S."/>
        </authorList>
    </citation>
    <scope>NUCLEOTIDE SEQUENCE [LARGE SCALE GENOMIC DNA]</scope>
    <source>
        <strain evidence="5">RWD-64-598 SS2</strain>
    </source>
</reference>
<comment type="similarity">
    <text evidence="2">Belongs to the major facilitator superfamily. Monocarboxylate porter (TC 2.A.1.13) family.</text>
</comment>
<evidence type="ECO:0000256" key="3">
    <source>
        <dbReference type="SAM" id="Phobius"/>
    </source>
</evidence>
<feature type="transmembrane region" description="Helical" evidence="3">
    <location>
        <begin position="260"/>
        <end position="283"/>
    </location>
</feature>
<sequence length="452" mass="48219">MTEDTRSRPVVAEAIAQEGVQTAEKGVADRRPAILSLGEDVYPEGGWRAWCTVLGALLAQLCSYGYTVSFGVYQEYYTTDYLKNEPASAISWIGSVNAFLFEASGIVAGRLYDRGYFYHLVYGGCLMQSLSLFMLSLAKPDQYYQIFLAQGVASGISSGVLFIPTMAIASQYFFKRRALMMTLVSCGAALGSIVFPILLNNMLNGPNGGFGFATSVRASAAVVAGFLFIACCLMRTRAEYSEPATSSNYGKTTKRCFKDVAYMLGISGTMIFGVVMYYPIFYLQLDAVSHNIDSTFSFCSLVIMNASSFAGQLVAGFLAHPMGTLNVLIASMIGGSATIFGMMGLTMIPGVAVFAVVYGVFFGIFIAMWSPSMAALTPDHDELGVRMGMGCAGMAIGALVGTPISGALLGSSYAWWKPGLFNGAMGLVACALVIGMRLTTGRPHLRGLPSDS</sequence>
<dbReference type="OrthoDB" id="6499973at2759"/>
<comment type="caution">
    <text evidence="4">The sequence shown here is derived from an EMBL/GenBank/DDBJ whole genome shotgun (WGS) entry which is preliminary data.</text>
</comment>
<evidence type="ECO:0000313" key="5">
    <source>
        <dbReference type="Proteomes" id="UP000053558"/>
    </source>
</evidence>
<name>A0A5M3MDS1_CONPW</name>
<feature type="transmembrane region" description="Helical" evidence="3">
    <location>
        <begin position="116"/>
        <end position="137"/>
    </location>
</feature>
<dbReference type="Proteomes" id="UP000053558">
    <property type="component" value="Unassembled WGS sequence"/>
</dbReference>
<dbReference type="PANTHER" id="PTHR11360">
    <property type="entry name" value="MONOCARBOXYLATE TRANSPORTER"/>
    <property type="match status" value="1"/>
</dbReference>
<organism evidence="4 5">
    <name type="scientific">Coniophora puteana (strain RWD-64-598)</name>
    <name type="common">Brown rot fungus</name>
    <dbReference type="NCBI Taxonomy" id="741705"/>
    <lineage>
        <taxon>Eukaryota</taxon>
        <taxon>Fungi</taxon>
        <taxon>Dikarya</taxon>
        <taxon>Basidiomycota</taxon>
        <taxon>Agaricomycotina</taxon>
        <taxon>Agaricomycetes</taxon>
        <taxon>Agaricomycetidae</taxon>
        <taxon>Boletales</taxon>
        <taxon>Coniophorineae</taxon>
        <taxon>Coniophoraceae</taxon>
        <taxon>Coniophora</taxon>
    </lineage>
</organism>
<keyword evidence="3" id="KW-0472">Membrane</keyword>
<protein>
    <submittedName>
        <fullName evidence="4">MFS general substrate transporter</fullName>
    </submittedName>
</protein>
<dbReference type="Gene3D" id="1.20.1250.20">
    <property type="entry name" value="MFS general substrate transporter like domains"/>
    <property type="match status" value="2"/>
</dbReference>
<dbReference type="SUPFAM" id="SSF103473">
    <property type="entry name" value="MFS general substrate transporter"/>
    <property type="match status" value="1"/>
</dbReference>
<evidence type="ECO:0000256" key="2">
    <source>
        <dbReference type="ARBA" id="ARBA00006727"/>
    </source>
</evidence>
<keyword evidence="5" id="KW-1185">Reference proteome</keyword>
<feature type="transmembrane region" description="Helical" evidence="3">
    <location>
        <begin position="89"/>
        <end position="109"/>
    </location>
</feature>
<dbReference type="GO" id="GO:0016020">
    <property type="term" value="C:membrane"/>
    <property type="evidence" value="ECO:0007669"/>
    <property type="project" value="UniProtKB-SubCell"/>
</dbReference>
<feature type="transmembrane region" description="Helical" evidence="3">
    <location>
        <begin position="143"/>
        <end position="166"/>
    </location>
</feature>
<feature type="transmembrane region" description="Helical" evidence="3">
    <location>
        <begin position="49"/>
        <end position="69"/>
    </location>
</feature>
<feature type="transmembrane region" description="Helical" evidence="3">
    <location>
        <begin position="391"/>
        <end position="414"/>
    </location>
</feature>
<proteinExistence type="inferred from homology"/>
<accession>A0A5M3MDS1</accession>
<dbReference type="AlphaFoldDB" id="A0A5M3MDS1"/>
<keyword evidence="3" id="KW-1133">Transmembrane helix</keyword>
<dbReference type="PANTHER" id="PTHR11360:SF234">
    <property type="entry name" value="MFS-TYPE TRANSPORTER DBAD-RELATED"/>
    <property type="match status" value="1"/>
</dbReference>
<feature type="transmembrane region" description="Helical" evidence="3">
    <location>
        <begin position="325"/>
        <end position="345"/>
    </location>
</feature>
<evidence type="ECO:0000313" key="4">
    <source>
        <dbReference type="EMBL" id="EIW76994.1"/>
    </source>
</evidence>
<dbReference type="InterPro" id="IPR050327">
    <property type="entry name" value="Proton-linked_MCT"/>
</dbReference>
<evidence type="ECO:0000256" key="1">
    <source>
        <dbReference type="ARBA" id="ARBA00004141"/>
    </source>
</evidence>
<feature type="transmembrane region" description="Helical" evidence="3">
    <location>
        <begin position="178"/>
        <end position="198"/>
    </location>
</feature>
<dbReference type="Pfam" id="PF07690">
    <property type="entry name" value="MFS_1"/>
    <property type="match status" value="1"/>
</dbReference>
<feature type="transmembrane region" description="Helical" evidence="3">
    <location>
        <begin position="351"/>
        <end position="370"/>
    </location>
</feature>
<dbReference type="OMA" id="GANTICF"/>
<dbReference type="InterPro" id="IPR011701">
    <property type="entry name" value="MFS"/>
</dbReference>
<gene>
    <name evidence="4" type="ORF">CONPUDRAFT_157268</name>
</gene>